<dbReference type="PANTHER" id="PTHR13486">
    <property type="entry name" value="TELOMERE LENGTH AND SILENCING PROTEIN 1 TLS1 FAMILY MEMBER"/>
    <property type="match status" value="1"/>
</dbReference>
<name>A0AA40FA94_9PEZI</name>
<comment type="similarity">
    <text evidence="2">Belongs to the TLS1 family.</text>
</comment>
<feature type="region of interest" description="Disordered" evidence="4">
    <location>
        <begin position="175"/>
        <end position="195"/>
    </location>
</feature>
<feature type="region of interest" description="Disordered" evidence="4">
    <location>
        <begin position="26"/>
        <end position="122"/>
    </location>
</feature>
<comment type="subcellular location">
    <subcellularLocation>
        <location evidence="1">Nucleus</location>
    </subcellularLocation>
</comment>
<dbReference type="EMBL" id="JAUKUD010000001">
    <property type="protein sequence ID" value="KAK0754122.1"/>
    <property type="molecule type" value="Genomic_DNA"/>
</dbReference>
<protein>
    <recommendedName>
        <fullName evidence="7">mRNA splicing factor RNA helicase</fullName>
    </recommendedName>
</protein>
<organism evidence="5 6">
    <name type="scientific">Schizothecium vesticola</name>
    <dbReference type="NCBI Taxonomy" id="314040"/>
    <lineage>
        <taxon>Eukaryota</taxon>
        <taxon>Fungi</taxon>
        <taxon>Dikarya</taxon>
        <taxon>Ascomycota</taxon>
        <taxon>Pezizomycotina</taxon>
        <taxon>Sordariomycetes</taxon>
        <taxon>Sordariomycetidae</taxon>
        <taxon>Sordariales</taxon>
        <taxon>Schizotheciaceae</taxon>
        <taxon>Schizothecium</taxon>
    </lineage>
</organism>
<evidence type="ECO:0000256" key="4">
    <source>
        <dbReference type="SAM" id="MobiDB-lite"/>
    </source>
</evidence>
<dbReference type="GO" id="GO:0005681">
    <property type="term" value="C:spliceosomal complex"/>
    <property type="evidence" value="ECO:0007669"/>
    <property type="project" value="TreeGrafter"/>
</dbReference>
<reference evidence="5" key="1">
    <citation type="submission" date="2023-06" db="EMBL/GenBank/DDBJ databases">
        <title>Genome-scale phylogeny and comparative genomics of the fungal order Sordariales.</title>
        <authorList>
            <consortium name="Lawrence Berkeley National Laboratory"/>
            <person name="Hensen N."/>
            <person name="Bonometti L."/>
            <person name="Westerberg I."/>
            <person name="Brannstrom I.O."/>
            <person name="Guillou S."/>
            <person name="Cros-Aarteil S."/>
            <person name="Calhoun S."/>
            <person name="Haridas S."/>
            <person name="Kuo A."/>
            <person name="Mondo S."/>
            <person name="Pangilinan J."/>
            <person name="Riley R."/>
            <person name="LaButti K."/>
            <person name="Andreopoulos B."/>
            <person name="Lipzen A."/>
            <person name="Chen C."/>
            <person name="Yanf M."/>
            <person name="Daum C."/>
            <person name="Ng V."/>
            <person name="Clum A."/>
            <person name="Steindorff A."/>
            <person name="Ohm R."/>
            <person name="Martin F."/>
            <person name="Silar P."/>
            <person name="Natvig D."/>
            <person name="Lalanne C."/>
            <person name="Gautier V."/>
            <person name="Ament-velasquez S.L."/>
            <person name="Kruys A."/>
            <person name="Hutchinson M.I."/>
            <person name="Powell A.J."/>
            <person name="Barry K."/>
            <person name="Miller A.N."/>
            <person name="Grigoriev I.V."/>
            <person name="Debuchy R."/>
            <person name="Gladieux P."/>
            <person name="Thoren M.H."/>
            <person name="Johannesson H."/>
        </authorList>
    </citation>
    <scope>NUCLEOTIDE SEQUENCE</scope>
    <source>
        <strain evidence="5">SMH3187-1</strain>
    </source>
</reference>
<dbReference type="Pfam" id="PF07052">
    <property type="entry name" value="Hep_59"/>
    <property type="match status" value="1"/>
</dbReference>
<evidence type="ECO:0000313" key="5">
    <source>
        <dbReference type="EMBL" id="KAK0754122.1"/>
    </source>
</evidence>
<feature type="compositionally biased region" description="Basic residues" evidence="4">
    <location>
        <begin position="69"/>
        <end position="80"/>
    </location>
</feature>
<dbReference type="Proteomes" id="UP001172155">
    <property type="component" value="Unassembled WGS sequence"/>
</dbReference>
<comment type="caution">
    <text evidence="5">The sequence shown here is derived from an EMBL/GenBank/DDBJ whole genome shotgun (WGS) entry which is preliminary data.</text>
</comment>
<dbReference type="PANTHER" id="PTHR13486:SF2">
    <property type="entry name" value="SPLICING FACTOR C9ORF78"/>
    <property type="match status" value="1"/>
</dbReference>
<dbReference type="GO" id="GO:0000398">
    <property type="term" value="P:mRNA splicing, via spliceosome"/>
    <property type="evidence" value="ECO:0007669"/>
    <property type="project" value="TreeGrafter"/>
</dbReference>
<feature type="compositionally biased region" description="Low complexity" evidence="4">
    <location>
        <begin position="175"/>
        <end position="186"/>
    </location>
</feature>
<feature type="region of interest" description="Disordered" evidence="4">
    <location>
        <begin position="227"/>
        <end position="264"/>
    </location>
</feature>
<accession>A0AA40FA94</accession>
<feature type="compositionally biased region" description="Low complexity" evidence="4">
    <location>
        <begin position="40"/>
        <end position="53"/>
    </location>
</feature>
<evidence type="ECO:0000313" key="6">
    <source>
        <dbReference type="Proteomes" id="UP001172155"/>
    </source>
</evidence>
<keyword evidence="3" id="KW-0539">Nucleus</keyword>
<feature type="region of interest" description="Disordered" evidence="4">
    <location>
        <begin position="319"/>
        <end position="374"/>
    </location>
</feature>
<evidence type="ECO:0000256" key="1">
    <source>
        <dbReference type="ARBA" id="ARBA00004123"/>
    </source>
</evidence>
<sequence length="374" mass="41232">MLSQELEPAAIAVPILFRPAKRRKIFRHQRTEDAAADEQSTSTPEAPPTTTSADPPPSDDDADEEAHIARLRHAARKRRGGGVAFRASGPSGAEESSINTERSMVLHRDSNGQQQDEDDADADEDSLILGGINRRFAPQTGLVGELVNRHMEEYVESELRKRVVAAVADAEVAQPKGTAATTTTGIVPPPPPQAESQRVMQGKLLEIDLGDEARARNIEMTERARRRLQGLGADSEETAVLPRPTTRLGPDGKPWRGRKRRGSEDIKRDQLVEEFLSENSLGIYDVQPEQRAPSLGVGDDEMAADDRIAEEFRRDFMDAVSRGRRRKAAPAPAKPGARKDEEVLKGPKLGGSRNARAAMRDLLLKEQEMKKQRR</sequence>
<feature type="compositionally biased region" description="Basic and acidic residues" evidence="4">
    <location>
        <begin position="358"/>
        <end position="374"/>
    </location>
</feature>
<evidence type="ECO:0000256" key="2">
    <source>
        <dbReference type="ARBA" id="ARBA00007643"/>
    </source>
</evidence>
<evidence type="ECO:0000256" key="3">
    <source>
        <dbReference type="ARBA" id="ARBA00023242"/>
    </source>
</evidence>
<gene>
    <name evidence="5" type="ORF">B0T18DRAFT_442561</name>
</gene>
<dbReference type="AlphaFoldDB" id="A0AA40FA94"/>
<keyword evidence="6" id="KW-1185">Reference proteome</keyword>
<dbReference type="InterPro" id="IPR010756">
    <property type="entry name" value="Tls1-like"/>
</dbReference>
<evidence type="ECO:0008006" key="7">
    <source>
        <dbReference type="Google" id="ProtNLM"/>
    </source>
</evidence>
<proteinExistence type="inferred from homology"/>